<dbReference type="Proteomes" id="UP000028602">
    <property type="component" value="Unassembled WGS sequence"/>
</dbReference>
<protein>
    <submittedName>
        <fullName evidence="10">Putative transport protein</fullName>
    </submittedName>
</protein>
<dbReference type="AlphaFoldDB" id="A0A085JMB7"/>
<dbReference type="eggNOG" id="COG2985">
    <property type="taxonomic scope" value="Bacteria"/>
</dbReference>
<evidence type="ECO:0000259" key="9">
    <source>
        <dbReference type="Pfam" id="PF06826"/>
    </source>
</evidence>
<dbReference type="Pfam" id="PF06826">
    <property type="entry name" value="Asp-Al_Ex"/>
    <property type="match status" value="2"/>
</dbReference>
<keyword evidence="11" id="KW-1185">Reference proteome</keyword>
<keyword evidence="6 8" id="KW-1133">Transmembrane helix</keyword>
<evidence type="ECO:0000256" key="2">
    <source>
        <dbReference type="ARBA" id="ARBA00009854"/>
    </source>
</evidence>
<evidence type="ECO:0000256" key="8">
    <source>
        <dbReference type="SAM" id="Phobius"/>
    </source>
</evidence>
<feature type="transmembrane region" description="Helical" evidence="8">
    <location>
        <begin position="93"/>
        <end position="113"/>
    </location>
</feature>
<feature type="transmembrane region" description="Helical" evidence="8">
    <location>
        <begin position="14"/>
        <end position="31"/>
    </location>
</feature>
<dbReference type="RefSeq" id="WP_025904078.1">
    <property type="nucleotide sequence ID" value="NZ_ATMJ01000030.1"/>
</dbReference>
<evidence type="ECO:0000313" key="11">
    <source>
        <dbReference type="Proteomes" id="UP000028602"/>
    </source>
</evidence>
<dbReference type="OrthoDB" id="5166626at2"/>
<gene>
    <name evidence="10" type="ORF">GTPT_0712</name>
</gene>
<dbReference type="EMBL" id="JMPR01000013">
    <property type="protein sequence ID" value="KFD21613.1"/>
    <property type="molecule type" value="Genomic_DNA"/>
</dbReference>
<feature type="domain" description="YidE/YbjL duplication" evidence="9">
    <location>
        <begin position="382"/>
        <end position="550"/>
    </location>
</feature>
<comment type="caution">
    <text evidence="10">The sequence shown here is derived from an EMBL/GenBank/DDBJ whole genome shotgun (WGS) entry which is preliminary data.</text>
</comment>
<proteinExistence type="inferred from homology"/>
<feature type="transmembrane region" description="Helical" evidence="8">
    <location>
        <begin position="502"/>
        <end position="523"/>
    </location>
</feature>
<evidence type="ECO:0000256" key="7">
    <source>
        <dbReference type="ARBA" id="ARBA00023136"/>
    </source>
</evidence>
<evidence type="ECO:0000256" key="6">
    <source>
        <dbReference type="ARBA" id="ARBA00022989"/>
    </source>
</evidence>
<keyword evidence="3" id="KW-0813">Transport</keyword>
<feature type="transmembrane region" description="Helical" evidence="8">
    <location>
        <begin position="145"/>
        <end position="171"/>
    </location>
</feature>
<dbReference type="GO" id="GO:0005886">
    <property type="term" value="C:plasma membrane"/>
    <property type="evidence" value="ECO:0007669"/>
    <property type="project" value="UniProtKB-SubCell"/>
</dbReference>
<evidence type="ECO:0000256" key="3">
    <source>
        <dbReference type="ARBA" id="ARBA00022448"/>
    </source>
</evidence>
<keyword evidence="5 8" id="KW-0812">Transmembrane</keyword>
<evidence type="ECO:0000256" key="4">
    <source>
        <dbReference type="ARBA" id="ARBA00022475"/>
    </source>
</evidence>
<feature type="domain" description="YidE/YbjL duplication" evidence="9">
    <location>
        <begin position="16"/>
        <end position="172"/>
    </location>
</feature>
<comment type="subcellular location">
    <subcellularLocation>
        <location evidence="1">Cell membrane</location>
        <topology evidence="1">Multi-pass membrane protein</topology>
    </subcellularLocation>
</comment>
<feature type="transmembrane region" description="Helical" evidence="8">
    <location>
        <begin position="468"/>
        <end position="490"/>
    </location>
</feature>
<accession>A0A085JMB7</accession>
<feature type="transmembrane region" description="Helical" evidence="8">
    <location>
        <begin position="529"/>
        <end position="553"/>
    </location>
</feature>
<feature type="transmembrane region" description="Helical" evidence="8">
    <location>
        <begin position="380"/>
        <end position="401"/>
    </location>
</feature>
<comment type="similarity">
    <text evidence="2">Belongs to the AAE transporter (TC 2.A.81) family.</text>
</comment>
<dbReference type="PANTHER" id="PTHR30445:SF9">
    <property type="match status" value="1"/>
</dbReference>
<keyword evidence="4" id="KW-1003">Cell membrane</keyword>
<dbReference type="PANTHER" id="PTHR30445">
    <property type="entry name" value="K(+)_H(+) ANTIPORTER SUBUNIT KHTT"/>
    <property type="match status" value="1"/>
</dbReference>
<evidence type="ECO:0000256" key="5">
    <source>
        <dbReference type="ARBA" id="ARBA00022692"/>
    </source>
</evidence>
<keyword evidence="7 8" id="KW-0472">Membrane</keyword>
<evidence type="ECO:0000256" key="1">
    <source>
        <dbReference type="ARBA" id="ARBA00004651"/>
    </source>
</evidence>
<name>A0A085JMB7_9GAMM</name>
<reference evidence="10 11" key="1">
    <citation type="submission" date="2014-05" db="EMBL/GenBank/DDBJ databases">
        <title>ATOL: Assembling a taxonomically balanced genome-scale reconstruction of the evolutionary history of the Enterobacteriaceae.</title>
        <authorList>
            <person name="Plunkett G.III."/>
            <person name="Neeno-Eckwall E.C."/>
            <person name="Glasner J.D."/>
            <person name="Perna N.T."/>
        </authorList>
    </citation>
    <scope>NUCLEOTIDE SEQUENCE [LARGE SCALE GENOMIC DNA]</scope>
    <source>
        <strain evidence="10 11">ATCC 33301</strain>
    </source>
</reference>
<feature type="transmembrane region" description="Helical" evidence="8">
    <location>
        <begin position="407"/>
        <end position="426"/>
    </location>
</feature>
<dbReference type="InterPro" id="IPR050144">
    <property type="entry name" value="AAE_transporter"/>
</dbReference>
<evidence type="ECO:0000313" key="10">
    <source>
        <dbReference type="EMBL" id="KFD21613.1"/>
    </source>
</evidence>
<dbReference type="InterPro" id="IPR006512">
    <property type="entry name" value="YidE_YbjL"/>
</dbReference>
<feature type="transmembrane region" description="Helical" evidence="8">
    <location>
        <begin position="38"/>
        <end position="57"/>
    </location>
</feature>
<organism evidence="10 11">
    <name type="scientific">Tatumella ptyseos ATCC 33301</name>
    <dbReference type="NCBI Taxonomy" id="1005995"/>
    <lineage>
        <taxon>Bacteria</taxon>
        <taxon>Pseudomonadati</taxon>
        <taxon>Pseudomonadota</taxon>
        <taxon>Gammaproteobacteria</taxon>
        <taxon>Enterobacterales</taxon>
        <taxon>Erwiniaceae</taxon>
        <taxon>Tatumella</taxon>
    </lineage>
</organism>
<sequence length="554" mass="58338">MNFLISTLRENPDIAIYLTLALGAWFGTFTIKKFSLGVVTSTLIAGLLIGQLGLHISPVMQSTFFDMFLFAVGYAVGPEFIRALKSDGLPQVIFTVIICLTGLGTAFALGKIFHYDTALTAGLLSGGYTNSTVLGVASSVMSQNAAAAAALLPVAYAVTYPFGTAGSAWFLATLGPKLMKIDLPQACRDYEKTHGGSQEVKDSAYISHVARALNVRNPDFVGKTVAEAEDMLGHKVFIRRIRMQPEGAVTQCEADTLLTEGAEIIASGRLEDIVASQSLIGPESADVNLLNFATEKVDIVLSKAATRGRTLGDLVYSEFNRPGHGIFLLSMSRADETLPLDMDRPLKTGDVLTVKGEGKDVAALAVKTGYADRNSNSSDLMFMCAGIAIGCLVGAITIHVGGIPLSLGTNVGAIVAGVICGYIRSVKRTFGKIANPAIWLLNNLGLNGFIAIVGINAASGFIGGLKHYGLPLFICGIIVTMVPLIVGLLLGRYVFRFHPGILFGVCAGARSTTAALGAIQDAAKSSVPAIGYTVGYAVSRLVMAVLTIVLINIY</sequence>
<dbReference type="NCBIfam" id="TIGR01625">
    <property type="entry name" value="YidE_YbjL_dupl"/>
    <property type="match status" value="1"/>
</dbReference>
<feature type="transmembrane region" description="Helical" evidence="8">
    <location>
        <begin position="438"/>
        <end position="462"/>
    </location>
</feature>